<feature type="domain" description="Luciferase-like" evidence="6">
    <location>
        <begin position="112"/>
        <end position="305"/>
    </location>
</feature>
<feature type="compositionally biased region" description="Basic and acidic residues" evidence="5">
    <location>
        <begin position="26"/>
        <end position="35"/>
    </location>
</feature>
<evidence type="ECO:0000313" key="7">
    <source>
        <dbReference type="EMBL" id="KAB2390337.1"/>
    </source>
</evidence>
<name>A0A6L3WEE4_9ACTN</name>
<dbReference type="SUPFAM" id="SSF51679">
    <property type="entry name" value="Bacterial luciferase-like"/>
    <property type="match status" value="1"/>
</dbReference>
<dbReference type="GO" id="GO:0046306">
    <property type="term" value="P:alkanesulfonate catabolic process"/>
    <property type="evidence" value="ECO:0007669"/>
    <property type="project" value="TreeGrafter"/>
</dbReference>
<evidence type="ECO:0000256" key="3">
    <source>
        <dbReference type="ARBA" id="ARBA00023002"/>
    </source>
</evidence>
<organism evidence="7 8">
    <name type="scientific">Actinomadura montaniterrae</name>
    <dbReference type="NCBI Taxonomy" id="1803903"/>
    <lineage>
        <taxon>Bacteria</taxon>
        <taxon>Bacillati</taxon>
        <taxon>Actinomycetota</taxon>
        <taxon>Actinomycetes</taxon>
        <taxon>Streptosporangiales</taxon>
        <taxon>Thermomonosporaceae</taxon>
        <taxon>Actinomadura</taxon>
    </lineage>
</organism>
<gene>
    <name evidence="7" type="ORF">F9B16_00420</name>
</gene>
<dbReference type="AlphaFoldDB" id="A0A6L3WEE4"/>
<keyword evidence="3" id="KW-0560">Oxidoreductase</keyword>
<accession>A0A6L3WEE4</accession>
<evidence type="ECO:0000313" key="8">
    <source>
        <dbReference type="Proteomes" id="UP000483004"/>
    </source>
</evidence>
<dbReference type="GO" id="GO:0008726">
    <property type="term" value="F:alkanesulfonate monooxygenase activity"/>
    <property type="evidence" value="ECO:0007669"/>
    <property type="project" value="TreeGrafter"/>
</dbReference>
<evidence type="ECO:0000256" key="1">
    <source>
        <dbReference type="ARBA" id="ARBA00022630"/>
    </source>
</evidence>
<proteinExistence type="predicted"/>
<evidence type="ECO:0000256" key="4">
    <source>
        <dbReference type="ARBA" id="ARBA00023033"/>
    </source>
</evidence>
<dbReference type="PANTHER" id="PTHR42847">
    <property type="entry name" value="ALKANESULFONATE MONOOXYGENASE"/>
    <property type="match status" value="1"/>
</dbReference>
<evidence type="ECO:0000256" key="2">
    <source>
        <dbReference type="ARBA" id="ARBA00022643"/>
    </source>
</evidence>
<dbReference type="InterPro" id="IPR011251">
    <property type="entry name" value="Luciferase-like_dom"/>
</dbReference>
<comment type="caution">
    <text evidence="7">The sequence shown here is derived from an EMBL/GenBank/DDBJ whole genome shotgun (WGS) entry which is preliminary data.</text>
</comment>
<protein>
    <submittedName>
        <fullName evidence="7">LLM class flavin-dependent oxidoreductase</fullName>
    </submittedName>
</protein>
<evidence type="ECO:0000259" key="6">
    <source>
        <dbReference type="Pfam" id="PF00296"/>
    </source>
</evidence>
<dbReference type="InterPro" id="IPR036661">
    <property type="entry name" value="Luciferase-like_sf"/>
</dbReference>
<dbReference type="Pfam" id="PF00296">
    <property type="entry name" value="Bac_luciferase"/>
    <property type="match status" value="1"/>
</dbReference>
<dbReference type="EMBL" id="WBMR01000001">
    <property type="protein sequence ID" value="KAB2390337.1"/>
    <property type="molecule type" value="Genomic_DNA"/>
</dbReference>
<dbReference type="OrthoDB" id="3206024at2"/>
<evidence type="ECO:0000256" key="5">
    <source>
        <dbReference type="SAM" id="MobiDB-lite"/>
    </source>
</evidence>
<keyword evidence="2" id="KW-0288">FMN</keyword>
<feature type="region of interest" description="Disordered" evidence="5">
    <location>
        <begin position="1"/>
        <end position="100"/>
    </location>
</feature>
<keyword evidence="1" id="KW-0285">Flavoprotein</keyword>
<dbReference type="InterPro" id="IPR050172">
    <property type="entry name" value="SsuD_RutA_monooxygenase"/>
</dbReference>
<dbReference type="Gene3D" id="3.20.20.30">
    <property type="entry name" value="Luciferase-like domain"/>
    <property type="match status" value="1"/>
</dbReference>
<dbReference type="Proteomes" id="UP000483004">
    <property type="component" value="Unassembled WGS sequence"/>
</dbReference>
<reference evidence="7 8" key="1">
    <citation type="submission" date="2019-09" db="EMBL/GenBank/DDBJ databases">
        <title>Actinomadura physcomitrii sp. nov., a novel actinomycete isolated from moss [Physcomitrium sphaericum (Ludw) Fuernr].</title>
        <authorList>
            <person name="Liu C."/>
            <person name="Zhuang X."/>
        </authorList>
    </citation>
    <scope>NUCLEOTIDE SEQUENCE [LARGE SCALE GENOMIC DNA]</scope>
    <source>
        <strain evidence="7 8">CYP1-1B</strain>
    </source>
</reference>
<sequence>MRAAARPRPGPEAHGRDPVLPPRARRHDDPGDPVRRGAAAARGGARRDARRAGRDGVPAVPRHPVRADRLRGRRVRVDRRVRAGPGRGGAPPARGDRRVTPTFGLYLPQVRRSFAQLATLAEAAEDLGFEAVWFMDHLALPGVPGGALEGWTVATAIAARTSTVRVGHLVLCESFRNPVLLGRMAVTLDQISGGRLNLGLGWGSSPSELTGLGFTADPPRVRRARLAELLDVLGLVVSGRPVDHAGEFFTVRDPQGGPAAVQSRIPLTIGGVGDGTMALARERADWWNCWAPDTARLGELIPRTGKARVSANYEIAFSHRADVPGFVLTGPPRELARRLCADRDLGVRHFVVQMVDPAGGVRDLRRFMKEVAPAVTGG</sequence>
<feature type="compositionally biased region" description="Basic and acidic residues" evidence="5">
    <location>
        <begin position="45"/>
        <end position="54"/>
    </location>
</feature>
<keyword evidence="8" id="KW-1185">Reference proteome</keyword>
<keyword evidence="4" id="KW-0503">Monooxygenase</keyword>
<dbReference type="PANTHER" id="PTHR42847:SF4">
    <property type="entry name" value="ALKANESULFONATE MONOOXYGENASE-RELATED"/>
    <property type="match status" value="1"/>
</dbReference>